<dbReference type="SUPFAM" id="SSF46689">
    <property type="entry name" value="Homeodomain-like"/>
    <property type="match status" value="2"/>
</dbReference>
<evidence type="ECO:0000256" key="3">
    <source>
        <dbReference type="ARBA" id="ARBA00022553"/>
    </source>
</evidence>
<reference evidence="11 12" key="1">
    <citation type="submission" date="2023-03" db="EMBL/GenBank/DDBJ databases">
        <title>Draft genome sequence of the bacteria which degrade cell wall of Tricholomamatutake.</title>
        <authorList>
            <person name="Konishi Y."/>
            <person name="Fukuta Y."/>
            <person name="Shirasaka N."/>
        </authorList>
    </citation>
    <scope>NUCLEOTIDE SEQUENCE [LARGE SCALE GENOMIC DNA]</scope>
    <source>
        <strain evidence="12">mu1</strain>
    </source>
</reference>
<dbReference type="PANTHER" id="PTHR42713">
    <property type="entry name" value="HISTIDINE KINASE-RELATED"/>
    <property type="match status" value="1"/>
</dbReference>
<dbReference type="PROSITE" id="PS01124">
    <property type="entry name" value="HTH_ARAC_FAMILY_2"/>
    <property type="match status" value="1"/>
</dbReference>
<feature type="modified residue" description="4-aspartylphosphate" evidence="8">
    <location>
        <position position="56"/>
    </location>
</feature>
<feature type="domain" description="HTH araC/xylS-type" evidence="9">
    <location>
        <begin position="156"/>
        <end position="258"/>
    </location>
</feature>
<comment type="subcellular location">
    <subcellularLocation>
        <location evidence="1">Cytoplasm</location>
    </subcellularLocation>
</comment>
<keyword evidence="5" id="KW-0805">Transcription regulation</keyword>
<gene>
    <name evidence="11" type="ORF">MU1_28000</name>
</gene>
<dbReference type="InterPro" id="IPR020449">
    <property type="entry name" value="Tscrpt_reg_AraC-type_HTH"/>
</dbReference>
<sequence length="262" mass="29817">MLNLMIVDDEELIREEIKSKVTRLAHPLIGGIMLAADGQEAKQLLHDFKPQIVISDIRMPGLDGLSLIRDSFQTSPDVKFIVLSGYGDYEYVREAFKYGIVDYLLKPVRLSELENQLNLAVQLCLDSSSKEDIKATTNLSISEANPINSQSHISSKSLIGIVKKYIEERPYGEVTLAEVSNLASMNYTYFSTWFKEETGFTFSAYIMRLKMEQAKKLLENPTIRVSEVAQKIGYDNIYHFSRAFKNYTGLSPKDYRKCTNII</sequence>
<dbReference type="PROSITE" id="PS00041">
    <property type="entry name" value="HTH_ARAC_FAMILY_1"/>
    <property type="match status" value="1"/>
</dbReference>
<dbReference type="Gene3D" id="3.40.50.2300">
    <property type="match status" value="1"/>
</dbReference>
<evidence type="ECO:0000313" key="12">
    <source>
        <dbReference type="Proteomes" id="UP001157114"/>
    </source>
</evidence>
<dbReference type="InterPro" id="IPR001789">
    <property type="entry name" value="Sig_transdc_resp-reg_receiver"/>
</dbReference>
<evidence type="ECO:0000256" key="1">
    <source>
        <dbReference type="ARBA" id="ARBA00004496"/>
    </source>
</evidence>
<dbReference type="Gene3D" id="1.10.10.60">
    <property type="entry name" value="Homeodomain-like"/>
    <property type="match status" value="2"/>
</dbReference>
<accession>A0ABQ6GED9</accession>
<dbReference type="RefSeq" id="WP_284239186.1">
    <property type="nucleotide sequence ID" value="NZ_BSSQ01000011.1"/>
</dbReference>
<evidence type="ECO:0000256" key="5">
    <source>
        <dbReference type="ARBA" id="ARBA00023015"/>
    </source>
</evidence>
<dbReference type="Pfam" id="PF12833">
    <property type="entry name" value="HTH_18"/>
    <property type="match status" value="1"/>
</dbReference>
<dbReference type="InterPro" id="IPR011006">
    <property type="entry name" value="CheY-like_superfamily"/>
</dbReference>
<keyword evidence="2" id="KW-0963">Cytoplasm</keyword>
<dbReference type="PROSITE" id="PS50110">
    <property type="entry name" value="RESPONSE_REGULATORY"/>
    <property type="match status" value="1"/>
</dbReference>
<dbReference type="Pfam" id="PF00072">
    <property type="entry name" value="Response_reg"/>
    <property type="match status" value="1"/>
</dbReference>
<evidence type="ECO:0000259" key="10">
    <source>
        <dbReference type="PROSITE" id="PS50110"/>
    </source>
</evidence>
<evidence type="ECO:0000313" key="11">
    <source>
        <dbReference type="EMBL" id="GLX68455.1"/>
    </source>
</evidence>
<comment type="caution">
    <text evidence="11">The sequence shown here is derived from an EMBL/GenBank/DDBJ whole genome shotgun (WGS) entry which is preliminary data.</text>
</comment>
<dbReference type="SMART" id="SM00448">
    <property type="entry name" value="REC"/>
    <property type="match status" value="1"/>
</dbReference>
<keyword evidence="6 11" id="KW-0238">DNA-binding</keyword>
<dbReference type="InterPro" id="IPR051552">
    <property type="entry name" value="HptR"/>
</dbReference>
<evidence type="ECO:0000256" key="4">
    <source>
        <dbReference type="ARBA" id="ARBA00023012"/>
    </source>
</evidence>
<dbReference type="InterPro" id="IPR018062">
    <property type="entry name" value="HTH_AraC-typ_CS"/>
</dbReference>
<dbReference type="PRINTS" id="PR00032">
    <property type="entry name" value="HTHARAC"/>
</dbReference>
<dbReference type="GO" id="GO:0003677">
    <property type="term" value="F:DNA binding"/>
    <property type="evidence" value="ECO:0007669"/>
    <property type="project" value="UniProtKB-KW"/>
</dbReference>
<keyword evidence="7" id="KW-0804">Transcription</keyword>
<keyword evidence="4" id="KW-0902">Two-component regulatory system</keyword>
<dbReference type="SUPFAM" id="SSF52172">
    <property type="entry name" value="CheY-like"/>
    <property type="match status" value="1"/>
</dbReference>
<keyword evidence="12" id="KW-1185">Reference proteome</keyword>
<protein>
    <submittedName>
        <fullName evidence="11">DNA-binding response regulator</fullName>
    </submittedName>
</protein>
<dbReference type="EMBL" id="BSSQ01000011">
    <property type="protein sequence ID" value="GLX68455.1"/>
    <property type="molecule type" value="Genomic_DNA"/>
</dbReference>
<evidence type="ECO:0000256" key="2">
    <source>
        <dbReference type="ARBA" id="ARBA00022490"/>
    </source>
</evidence>
<feature type="domain" description="Response regulatory" evidence="10">
    <location>
        <begin position="3"/>
        <end position="121"/>
    </location>
</feature>
<dbReference type="SMART" id="SM00342">
    <property type="entry name" value="HTH_ARAC"/>
    <property type="match status" value="1"/>
</dbReference>
<evidence type="ECO:0000256" key="6">
    <source>
        <dbReference type="ARBA" id="ARBA00023125"/>
    </source>
</evidence>
<dbReference type="Proteomes" id="UP001157114">
    <property type="component" value="Unassembled WGS sequence"/>
</dbReference>
<name>A0ABQ6GED9_9BACL</name>
<evidence type="ECO:0000256" key="7">
    <source>
        <dbReference type="ARBA" id="ARBA00023163"/>
    </source>
</evidence>
<dbReference type="InterPro" id="IPR009057">
    <property type="entry name" value="Homeodomain-like_sf"/>
</dbReference>
<dbReference type="CDD" id="cd17536">
    <property type="entry name" value="REC_YesN-like"/>
    <property type="match status" value="1"/>
</dbReference>
<evidence type="ECO:0000256" key="8">
    <source>
        <dbReference type="PROSITE-ProRule" id="PRU00169"/>
    </source>
</evidence>
<proteinExistence type="predicted"/>
<dbReference type="InterPro" id="IPR018060">
    <property type="entry name" value="HTH_AraC"/>
</dbReference>
<keyword evidence="3 8" id="KW-0597">Phosphoprotein</keyword>
<organism evidence="11 12">
    <name type="scientific">Paenibacillus glycanilyticus</name>
    <dbReference type="NCBI Taxonomy" id="126569"/>
    <lineage>
        <taxon>Bacteria</taxon>
        <taxon>Bacillati</taxon>
        <taxon>Bacillota</taxon>
        <taxon>Bacilli</taxon>
        <taxon>Bacillales</taxon>
        <taxon>Paenibacillaceae</taxon>
        <taxon>Paenibacillus</taxon>
    </lineage>
</organism>
<dbReference type="PANTHER" id="PTHR42713:SF3">
    <property type="entry name" value="TRANSCRIPTIONAL REGULATORY PROTEIN HPTR"/>
    <property type="match status" value="1"/>
</dbReference>
<evidence type="ECO:0000259" key="9">
    <source>
        <dbReference type="PROSITE" id="PS01124"/>
    </source>
</evidence>